<dbReference type="RefSeq" id="WP_093230985.1">
    <property type="nucleotide sequence ID" value="NZ_FORR01000015.1"/>
</dbReference>
<keyword evidence="2" id="KW-1185">Reference proteome</keyword>
<evidence type="ECO:0000313" key="2">
    <source>
        <dbReference type="Proteomes" id="UP000199545"/>
    </source>
</evidence>
<organism evidence="1 2">
    <name type="scientific">Thermoflavimicrobium dichotomicum</name>
    <dbReference type="NCBI Taxonomy" id="46223"/>
    <lineage>
        <taxon>Bacteria</taxon>
        <taxon>Bacillati</taxon>
        <taxon>Bacillota</taxon>
        <taxon>Bacilli</taxon>
        <taxon>Bacillales</taxon>
        <taxon>Thermoactinomycetaceae</taxon>
        <taxon>Thermoflavimicrobium</taxon>
    </lineage>
</organism>
<reference evidence="1 2" key="1">
    <citation type="submission" date="2016-10" db="EMBL/GenBank/DDBJ databases">
        <authorList>
            <person name="de Groot N.N."/>
        </authorList>
    </citation>
    <scope>NUCLEOTIDE SEQUENCE [LARGE SCALE GENOMIC DNA]</scope>
    <source>
        <strain evidence="1 2">DSM 44778</strain>
    </source>
</reference>
<dbReference type="Proteomes" id="UP000199545">
    <property type="component" value="Unassembled WGS sequence"/>
</dbReference>
<sequence length="123" mass="14750">MLKYKELFNQLISTFAKTYPTYKEKHGEKQAKLLYARAIQKNLLFLYEKELEAMSKEEREIDLSQLKKVKLDEFSKWLDQNSNQIKEILGEKMSKELLLEVLKDAFALHFTQVIKDYLEREKN</sequence>
<protein>
    <submittedName>
        <fullName evidence="1">Uncharacterized protein</fullName>
    </submittedName>
</protein>
<name>A0A1I3T3T0_9BACL</name>
<dbReference type="EMBL" id="FORR01000015">
    <property type="protein sequence ID" value="SFJ64326.1"/>
    <property type="molecule type" value="Genomic_DNA"/>
</dbReference>
<evidence type="ECO:0000313" key="1">
    <source>
        <dbReference type="EMBL" id="SFJ64326.1"/>
    </source>
</evidence>
<dbReference type="AlphaFoldDB" id="A0A1I3T3T0"/>
<gene>
    <name evidence="1" type="ORF">SAMN05421852_1159</name>
</gene>
<proteinExistence type="predicted"/>
<accession>A0A1I3T3T0</accession>